<dbReference type="Proteomes" id="UP000260457">
    <property type="component" value="Chromosome"/>
</dbReference>
<dbReference type="EMBL" id="CP030926">
    <property type="protein sequence ID" value="AXN41182.1"/>
    <property type="molecule type" value="Genomic_DNA"/>
</dbReference>
<keyword evidence="5" id="KW-0804">Transcription</keyword>
<evidence type="ECO:0000256" key="7">
    <source>
        <dbReference type="SAM" id="Coils"/>
    </source>
</evidence>
<sequence>MNHVKQDSQINLLKEWIFPALVVDSEYRIRDWSSYLNDRIGQNGKKLLTEQFEEWQFLDNNRLAAARLHDKRYLFIFLTHLDNGDILYVGSETQFLDNLLVDAHETEKLNRALDAIIENSYDGIYITDQNGITLYTNSAIERITGIPKEYYIGKSVDQLIKRGILNTSVTHKVVKLRRTVSVVQDNFAGKETLITGSPVFNEEGEIEQVVTNIRDLSDLNELMHELTKVNELNNQYKQEIEKLRKITSQDGVVFVSDKMKMIYEIAERISDIDATVLILGETGVGKDVLARNIYNRSIRSKKGDFVKINCGAIPADLLESELFGYEGGAFTGANQKGKPGMFEVAESGILFLDEVGELPLQLQVKLLRALQEREIQRIGGTKPKKIDVRIIAATNRNLLEMVKVGEFREDLYYRLNVIPITIPPLRERREDILALTDLFLTKANEQYKFSKEIDSRLKEYFFQYDWPGNVRELNNIVERLVVLTNKQLLSLSDLPEEYQQVNQNHSNLKGTLTLKEAVERAEKEILTKAAQTYQTTYEIAEALDSSQATIVRKLKKYQLKVSEKDR</sequence>
<keyword evidence="1" id="KW-0547">Nucleotide-binding</keyword>
<evidence type="ECO:0000259" key="8">
    <source>
        <dbReference type="PROSITE" id="PS50045"/>
    </source>
</evidence>
<evidence type="ECO:0000259" key="10">
    <source>
        <dbReference type="PROSITE" id="PS50113"/>
    </source>
</evidence>
<feature type="domain" description="PAS" evidence="9">
    <location>
        <begin position="109"/>
        <end position="155"/>
    </location>
</feature>
<evidence type="ECO:0000313" key="11">
    <source>
        <dbReference type="EMBL" id="AXN41182.1"/>
    </source>
</evidence>
<evidence type="ECO:0000256" key="6">
    <source>
        <dbReference type="ARBA" id="ARBA00029500"/>
    </source>
</evidence>
<evidence type="ECO:0000313" key="12">
    <source>
        <dbReference type="Proteomes" id="UP000260457"/>
    </source>
</evidence>
<gene>
    <name evidence="11" type="ORF">DTO10_24255</name>
</gene>
<dbReference type="Gene3D" id="3.40.50.300">
    <property type="entry name" value="P-loop containing nucleotide triphosphate hydrolases"/>
    <property type="match status" value="1"/>
</dbReference>
<evidence type="ECO:0000256" key="3">
    <source>
        <dbReference type="ARBA" id="ARBA00022840"/>
    </source>
</evidence>
<organism evidence="11 12">
    <name type="scientific">Peribacillus butanolivorans</name>
    <dbReference type="NCBI Taxonomy" id="421767"/>
    <lineage>
        <taxon>Bacteria</taxon>
        <taxon>Bacillati</taxon>
        <taxon>Bacillota</taxon>
        <taxon>Bacilli</taxon>
        <taxon>Bacillales</taxon>
        <taxon>Bacillaceae</taxon>
        <taxon>Peribacillus</taxon>
    </lineage>
</organism>
<protein>
    <recommendedName>
        <fullName evidence="6">HTH-type transcriptional regulatory protein TyrR</fullName>
    </recommendedName>
</protein>
<dbReference type="NCBIfam" id="TIGR00229">
    <property type="entry name" value="sensory_box"/>
    <property type="match status" value="1"/>
</dbReference>
<dbReference type="InterPro" id="IPR013767">
    <property type="entry name" value="PAS_fold"/>
</dbReference>
<dbReference type="CDD" id="cd00130">
    <property type="entry name" value="PAS"/>
    <property type="match status" value="1"/>
</dbReference>
<dbReference type="Pfam" id="PF25601">
    <property type="entry name" value="AAA_lid_14"/>
    <property type="match status" value="1"/>
</dbReference>
<keyword evidence="12" id="KW-1185">Reference proteome</keyword>
<dbReference type="SUPFAM" id="SSF52540">
    <property type="entry name" value="P-loop containing nucleoside triphosphate hydrolases"/>
    <property type="match status" value="1"/>
</dbReference>
<dbReference type="SMART" id="SM00382">
    <property type="entry name" value="AAA"/>
    <property type="match status" value="1"/>
</dbReference>
<dbReference type="PROSITE" id="PS00688">
    <property type="entry name" value="SIGMA54_INTERACT_3"/>
    <property type="match status" value="1"/>
</dbReference>
<dbReference type="PROSITE" id="PS50112">
    <property type="entry name" value="PAS"/>
    <property type="match status" value="1"/>
</dbReference>
<dbReference type="CDD" id="cd00009">
    <property type="entry name" value="AAA"/>
    <property type="match status" value="1"/>
</dbReference>
<dbReference type="Pfam" id="PF00158">
    <property type="entry name" value="Sigma54_activat"/>
    <property type="match status" value="1"/>
</dbReference>
<dbReference type="InterPro" id="IPR002078">
    <property type="entry name" value="Sigma_54_int"/>
</dbReference>
<dbReference type="SUPFAM" id="SSF46689">
    <property type="entry name" value="Homeodomain-like"/>
    <property type="match status" value="1"/>
</dbReference>
<dbReference type="InterPro" id="IPR000700">
    <property type="entry name" value="PAS-assoc_C"/>
</dbReference>
<feature type="domain" description="Sigma-54 factor interaction" evidence="8">
    <location>
        <begin position="252"/>
        <end position="482"/>
    </location>
</feature>
<keyword evidence="7" id="KW-0175">Coiled coil</keyword>
<dbReference type="PROSITE" id="PS50045">
    <property type="entry name" value="SIGMA54_INTERACT_4"/>
    <property type="match status" value="1"/>
</dbReference>
<dbReference type="SUPFAM" id="SSF55785">
    <property type="entry name" value="PYP-like sensor domain (PAS domain)"/>
    <property type="match status" value="1"/>
</dbReference>
<dbReference type="InterPro" id="IPR009057">
    <property type="entry name" value="Homeodomain-like_sf"/>
</dbReference>
<dbReference type="PROSITE" id="PS00675">
    <property type="entry name" value="SIGMA54_INTERACT_1"/>
    <property type="match status" value="1"/>
</dbReference>
<keyword evidence="4" id="KW-0805">Transcription regulation</keyword>
<dbReference type="Pfam" id="PF00989">
    <property type="entry name" value="PAS"/>
    <property type="match status" value="1"/>
</dbReference>
<evidence type="ECO:0000256" key="4">
    <source>
        <dbReference type="ARBA" id="ARBA00023015"/>
    </source>
</evidence>
<dbReference type="InterPro" id="IPR025662">
    <property type="entry name" value="Sigma_54_int_dom_ATP-bd_1"/>
</dbReference>
<keyword evidence="2" id="KW-0058">Aromatic hydrocarbons catabolism</keyword>
<dbReference type="Gene3D" id="3.30.450.20">
    <property type="entry name" value="PAS domain"/>
    <property type="match status" value="1"/>
</dbReference>
<dbReference type="InterPro" id="IPR000014">
    <property type="entry name" value="PAS"/>
</dbReference>
<reference evidence="11 12" key="1">
    <citation type="submission" date="2018-07" db="EMBL/GenBank/DDBJ databases">
        <title>The molecular basis for the intramolecular migration of carboxyl group in the catabolism of para-hydroxybenzoate via gentisate.</title>
        <authorList>
            <person name="Zhao H."/>
            <person name="Xu Y."/>
            <person name="Lin S."/>
            <person name="Spain J.C."/>
            <person name="Zhou N.-Y."/>
        </authorList>
    </citation>
    <scope>NUCLEOTIDE SEQUENCE [LARGE SCALE GENOMIC DNA]</scope>
    <source>
        <strain evidence="11 12">PHB-7a</strain>
    </source>
</reference>
<dbReference type="InterPro" id="IPR025944">
    <property type="entry name" value="Sigma_54_int_dom_CS"/>
</dbReference>
<name>A0ABM6XRF9_9BACI</name>
<proteinExistence type="predicted"/>
<keyword evidence="3" id="KW-0067">ATP-binding</keyword>
<accession>A0ABM6XRF9</accession>
<dbReference type="InterPro" id="IPR003593">
    <property type="entry name" value="AAA+_ATPase"/>
</dbReference>
<evidence type="ECO:0000259" key="9">
    <source>
        <dbReference type="PROSITE" id="PS50112"/>
    </source>
</evidence>
<dbReference type="SMART" id="SM00091">
    <property type="entry name" value="PAS"/>
    <property type="match status" value="1"/>
</dbReference>
<dbReference type="Gene3D" id="1.10.8.60">
    <property type="match status" value="1"/>
</dbReference>
<evidence type="ECO:0000256" key="5">
    <source>
        <dbReference type="ARBA" id="ARBA00023163"/>
    </source>
</evidence>
<dbReference type="RefSeq" id="WP_116822029.1">
    <property type="nucleotide sequence ID" value="NZ_CP030926.1"/>
</dbReference>
<evidence type="ECO:0000256" key="2">
    <source>
        <dbReference type="ARBA" id="ARBA00022797"/>
    </source>
</evidence>
<feature type="domain" description="PAC" evidence="10">
    <location>
        <begin position="176"/>
        <end position="228"/>
    </location>
</feature>
<dbReference type="PANTHER" id="PTHR32071">
    <property type="entry name" value="TRANSCRIPTIONAL REGULATORY PROTEIN"/>
    <property type="match status" value="1"/>
</dbReference>
<dbReference type="Pfam" id="PF18024">
    <property type="entry name" value="HTH_50"/>
    <property type="match status" value="1"/>
</dbReference>
<dbReference type="InterPro" id="IPR058031">
    <property type="entry name" value="AAA_lid_NorR"/>
</dbReference>
<dbReference type="PROSITE" id="PS50113">
    <property type="entry name" value="PAC"/>
    <property type="match status" value="1"/>
</dbReference>
<dbReference type="InterPro" id="IPR035965">
    <property type="entry name" value="PAS-like_dom_sf"/>
</dbReference>
<dbReference type="Gene3D" id="1.10.10.60">
    <property type="entry name" value="Homeodomain-like"/>
    <property type="match status" value="1"/>
</dbReference>
<dbReference type="InterPro" id="IPR030828">
    <property type="entry name" value="HTH_TyrR"/>
</dbReference>
<dbReference type="InterPro" id="IPR027417">
    <property type="entry name" value="P-loop_NTPase"/>
</dbReference>
<dbReference type="PANTHER" id="PTHR32071:SF57">
    <property type="entry name" value="C4-DICARBOXYLATE TRANSPORT TRANSCRIPTIONAL REGULATORY PROTEIN DCTD"/>
    <property type="match status" value="1"/>
</dbReference>
<evidence type="ECO:0000256" key="1">
    <source>
        <dbReference type="ARBA" id="ARBA00022741"/>
    </source>
</evidence>
<feature type="coiled-coil region" evidence="7">
    <location>
        <begin position="219"/>
        <end position="249"/>
    </location>
</feature>